<evidence type="ECO:0000313" key="1">
    <source>
        <dbReference type="EMBL" id="QQU01319.1"/>
    </source>
</evidence>
<dbReference type="GeneID" id="93527223"/>
<name>A0A9Q6ZJ42_MYROD</name>
<dbReference type="Proteomes" id="UP000596202">
    <property type="component" value="Chromosome"/>
</dbReference>
<evidence type="ECO:0000313" key="2">
    <source>
        <dbReference type="Proteomes" id="UP000596202"/>
    </source>
</evidence>
<accession>A0A9Q6ZJ42</accession>
<reference evidence="1 2" key="1">
    <citation type="submission" date="2021-01" db="EMBL/GenBank/DDBJ databases">
        <title>FDA dAtabase for Regulatory Grade micrObial Sequences (FDA-ARGOS): Supporting development and validation of Infectious Disease Dx tests.</title>
        <authorList>
            <person name="Sproer C."/>
            <person name="Gronow S."/>
            <person name="Severitt S."/>
            <person name="Schroder I."/>
            <person name="Tallon L."/>
            <person name="Sadzewicz L."/>
            <person name="Zhao X."/>
            <person name="Boylan J."/>
            <person name="Ott S."/>
            <person name="Bowen H."/>
            <person name="Vavikolanu K."/>
            <person name="Mehta A."/>
            <person name="Aluvathingal J."/>
            <person name="Nadendla S."/>
            <person name="Lowell S."/>
            <person name="Myers T."/>
            <person name="Yan Y."/>
            <person name="Sichtig H."/>
        </authorList>
    </citation>
    <scope>NUCLEOTIDE SEQUENCE [LARGE SCALE GENOMIC DNA]</scope>
    <source>
        <strain evidence="1 2">FDAARGOS_1131</strain>
    </source>
</reference>
<protein>
    <submittedName>
        <fullName evidence="1">Uncharacterized protein</fullName>
    </submittedName>
</protein>
<sequence>MLESLEQKKRRLYGGKYLKEYTDIIKRITTLNENEIRILSIIETDSIIEKGKMLQLQSSIRVFFNAKEELKKYILEKLDTDDRIYLCTFFSVDCGVLLIDSLAFFNFHFNFEGDPSGIITLMNSNLEHKVLLDFYEENGLKYIEIEYYA</sequence>
<proteinExistence type="predicted"/>
<dbReference type="RefSeq" id="WP_002991778.1">
    <property type="nucleotide sequence ID" value="NZ_CP068108.1"/>
</dbReference>
<dbReference type="AlphaFoldDB" id="A0A9Q6ZJ42"/>
<dbReference type="EMBL" id="CP068108">
    <property type="protein sequence ID" value="QQU01319.1"/>
    <property type="molecule type" value="Genomic_DNA"/>
</dbReference>
<gene>
    <name evidence="1" type="ORF">I6I88_06125</name>
</gene>
<organism evidence="1 2">
    <name type="scientific">Myroides odoratus</name>
    <name type="common">Flavobacterium odoratum</name>
    <dbReference type="NCBI Taxonomy" id="256"/>
    <lineage>
        <taxon>Bacteria</taxon>
        <taxon>Pseudomonadati</taxon>
        <taxon>Bacteroidota</taxon>
        <taxon>Flavobacteriia</taxon>
        <taxon>Flavobacteriales</taxon>
        <taxon>Flavobacteriaceae</taxon>
        <taxon>Myroides</taxon>
    </lineage>
</organism>
<dbReference type="OrthoDB" id="981698at2"/>